<keyword evidence="3" id="KW-1185">Reference proteome</keyword>
<proteinExistence type="predicted"/>
<organism evidence="2 3">
    <name type="scientific">Basidiobolus ranarum</name>
    <dbReference type="NCBI Taxonomy" id="34480"/>
    <lineage>
        <taxon>Eukaryota</taxon>
        <taxon>Fungi</taxon>
        <taxon>Fungi incertae sedis</taxon>
        <taxon>Zoopagomycota</taxon>
        <taxon>Entomophthoromycotina</taxon>
        <taxon>Basidiobolomycetes</taxon>
        <taxon>Basidiobolales</taxon>
        <taxon>Basidiobolaceae</taxon>
        <taxon>Basidiobolus</taxon>
    </lineage>
</organism>
<feature type="compositionally biased region" description="Polar residues" evidence="1">
    <location>
        <begin position="490"/>
        <end position="501"/>
    </location>
</feature>
<feature type="compositionally biased region" description="Low complexity" evidence="1">
    <location>
        <begin position="299"/>
        <end position="324"/>
    </location>
</feature>
<gene>
    <name evidence="2" type="ORF">K7432_009207</name>
</gene>
<comment type="caution">
    <text evidence="2">The sequence shown here is derived from an EMBL/GenBank/DDBJ whole genome shotgun (WGS) entry which is preliminary data.</text>
</comment>
<feature type="compositionally biased region" description="Polar residues" evidence="1">
    <location>
        <begin position="338"/>
        <end position="384"/>
    </location>
</feature>
<feature type="compositionally biased region" description="Basic and acidic residues" evidence="1">
    <location>
        <begin position="479"/>
        <end position="488"/>
    </location>
</feature>
<protein>
    <submittedName>
        <fullName evidence="2">Uncharacterized protein</fullName>
    </submittedName>
</protein>
<dbReference type="Proteomes" id="UP001479436">
    <property type="component" value="Unassembled WGS sequence"/>
</dbReference>
<evidence type="ECO:0000256" key="1">
    <source>
        <dbReference type="SAM" id="MobiDB-lite"/>
    </source>
</evidence>
<evidence type="ECO:0000313" key="2">
    <source>
        <dbReference type="EMBL" id="KAK9709175.1"/>
    </source>
</evidence>
<name>A0ABR2VXF3_9FUNG</name>
<reference evidence="2 3" key="1">
    <citation type="submission" date="2023-04" db="EMBL/GenBank/DDBJ databases">
        <title>Genome of Basidiobolus ranarum AG-B5.</title>
        <authorList>
            <person name="Stajich J.E."/>
            <person name="Carter-House D."/>
            <person name="Gryganskyi A."/>
        </authorList>
    </citation>
    <scope>NUCLEOTIDE SEQUENCE [LARGE SCALE GENOMIC DNA]</scope>
    <source>
        <strain evidence="2 3">AG-B5</strain>
    </source>
</reference>
<feature type="compositionally biased region" description="Low complexity" evidence="1">
    <location>
        <begin position="386"/>
        <end position="446"/>
    </location>
</feature>
<evidence type="ECO:0000313" key="3">
    <source>
        <dbReference type="Proteomes" id="UP001479436"/>
    </source>
</evidence>
<sequence length="538" mass="58323">MDAVTNLLGGFVDKFEPAIRQHVERNVEETKGVLIQSLPPALQDVLNPGGSMSGERSLDRSLVDAIKNKVQNKFGNVLENIQEKLRVISQEQVNRASTGTVEFLTQAIVKESKDCVTNKVGGFLAHQKKKGEEGSRGISLDFINQGRQAAISRSMEQIEPKVHQSGLEIYNKLVSGMPEAVQQLLNPGGSGEATRGILDDGLRKVLDRVREVVQQVVGNIMPTFEKSILQNIQRELESKVPDQNLVLSFVQKFASKIELGKFGNLGTLLGSVLGAGAAGGAVAATQHSSGGTSGGLQDNYGSSQGQSNYGSSGLNNNSPGYSSSTSTQNYGQPLGQGNHDQPQHSRNYPSVPSEGNYSQPSNQGNYSQPSSQGNYNQPSSQGNYDQPPSQSNYNQSSNQSSYNQPPSQSNYNQSSNQSSYNQPQSQGNYNQPPSQSNYSQPPSQGNYYQQPSQAGYNQPSNQSSMDYSQTGGYNPSREFQPDSREMRDTAVNSPPFQSSYQPGGFGIPRIPTPEDYQQPQRPGGQDDLFPGGFYLPKQ</sequence>
<feature type="compositionally biased region" description="Polar residues" evidence="1">
    <location>
        <begin position="447"/>
        <end position="473"/>
    </location>
</feature>
<accession>A0ABR2VXF3</accession>
<feature type="region of interest" description="Disordered" evidence="1">
    <location>
        <begin position="283"/>
        <end position="538"/>
    </location>
</feature>
<dbReference type="EMBL" id="JASJQH010007429">
    <property type="protein sequence ID" value="KAK9709175.1"/>
    <property type="molecule type" value="Genomic_DNA"/>
</dbReference>